<name>A0A8R7U1K2_TRIUA</name>
<protein>
    <recommendedName>
        <fullName evidence="1">F-box associated beta-propeller type 3 domain-containing protein</fullName>
    </recommendedName>
</protein>
<dbReference type="EnsemblPlants" id="TuG1812G0300004996.01.T01">
    <property type="protein sequence ID" value="TuG1812G0300004996.01.T01"/>
    <property type="gene ID" value="TuG1812G0300004996.01"/>
</dbReference>
<dbReference type="NCBIfam" id="TIGR01640">
    <property type="entry name" value="F_box_assoc_1"/>
    <property type="match status" value="1"/>
</dbReference>
<reference evidence="2" key="3">
    <citation type="submission" date="2022-06" db="UniProtKB">
        <authorList>
            <consortium name="EnsemblPlants"/>
        </authorList>
    </citation>
    <scope>IDENTIFICATION</scope>
</reference>
<reference evidence="3" key="1">
    <citation type="journal article" date="2013" name="Nature">
        <title>Draft genome of the wheat A-genome progenitor Triticum urartu.</title>
        <authorList>
            <person name="Ling H.Q."/>
            <person name="Zhao S."/>
            <person name="Liu D."/>
            <person name="Wang J."/>
            <person name="Sun H."/>
            <person name="Zhang C."/>
            <person name="Fan H."/>
            <person name="Li D."/>
            <person name="Dong L."/>
            <person name="Tao Y."/>
            <person name="Gao C."/>
            <person name="Wu H."/>
            <person name="Li Y."/>
            <person name="Cui Y."/>
            <person name="Guo X."/>
            <person name="Zheng S."/>
            <person name="Wang B."/>
            <person name="Yu K."/>
            <person name="Liang Q."/>
            <person name="Yang W."/>
            <person name="Lou X."/>
            <person name="Chen J."/>
            <person name="Feng M."/>
            <person name="Jian J."/>
            <person name="Zhang X."/>
            <person name="Luo G."/>
            <person name="Jiang Y."/>
            <person name="Liu J."/>
            <person name="Wang Z."/>
            <person name="Sha Y."/>
            <person name="Zhang B."/>
            <person name="Wu H."/>
            <person name="Tang D."/>
            <person name="Shen Q."/>
            <person name="Xue P."/>
            <person name="Zou S."/>
            <person name="Wang X."/>
            <person name="Liu X."/>
            <person name="Wang F."/>
            <person name="Yang Y."/>
            <person name="An X."/>
            <person name="Dong Z."/>
            <person name="Zhang K."/>
            <person name="Zhang X."/>
            <person name="Luo M.C."/>
            <person name="Dvorak J."/>
            <person name="Tong Y."/>
            <person name="Wang J."/>
            <person name="Yang H."/>
            <person name="Li Z."/>
            <person name="Wang D."/>
            <person name="Zhang A."/>
            <person name="Wang J."/>
        </authorList>
    </citation>
    <scope>NUCLEOTIDE SEQUENCE</scope>
    <source>
        <strain evidence="3">cv. G1812</strain>
    </source>
</reference>
<accession>A0A8R7U1K2</accession>
<evidence type="ECO:0000313" key="2">
    <source>
        <dbReference type="EnsemblPlants" id="TuG1812G0300004996.01.T01"/>
    </source>
</evidence>
<dbReference type="InterPro" id="IPR017451">
    <property type="entry name" value="F-box-assoc_interact_dom"/>
</dbReference>
<dbReference type="AlphaFoldDB" id="A0A8R7U1K2"/>
<dbReference type="Pfam" id="PF08268">
    <property type="entry name" value="FBA_3"/>
    <property type="match status" value="1"/>
</dbReference>
<reference evidence="2" key="2">
    <citation type="submission" date="2018-03" db="EMBL/GenBank/DDBJ databases">
        <title>The Triticum urartu genome reveals the dynamic nature of wheat genome evolution.</title>
        <authorList>
            <person name="Ling H."/>
            <person name="Ma B."/>
            <person name="Shi X."/>
            <person name="Liu H."/>
            <person name="Dong L."/>
            <person name="Sun H."/>
            <person name="Cao Y."/>
            <person name="Gao Q."/>
            <person name="Zheng S."/>
            <person name="Li Y."/>
            <person name="Yu Y."/>
            <person name="Du H."/>
            <person name="Qi M."/>
            <person name="Li Y."/>
            <person name="Yu H."/>
            <person name="Cui Y."/>
            <person name="Wang N."/>
            <person name="Chen C."/>
            <person name="Wu H."/>
            <person name="Zhao Y."/>
            <person name="Zhang J."/>
            <person name="Li Y."/>
            <person name="Zhou W."/>
            <person name="Zhang B."/>
            <person name="Hu W."/>
            <person name="Eijk M."/>
            <person name="Tang J."/>
            <person name="Witsenboer H."/>
            <person name="Zhao S."/>
            <person name="Li Z."/>
            <person name="Zhang A."/>
            <person name="Wang D."/>
            <person name="Liang C."/>
        </authorList>
    </citation>
    <scope>NUCLEOTIDE SEQUENCE [LARGE SCALE GENOMIC DNA]</scope>
    <source>
        <strain evidence="2">cv. G1812</strain>
    </source>
</reference>
<sequence>MYPHSPTGEYRLLLYMVIQKTKHDGCYVYTLGSGQPPSHIGCADDKQLMTSPESVFFRGSLHWHTNTMIMVFDTTNESFWQMHSPMVSADDHFEMSDMLGMFCFNEKENIVDIWVMKDYEGEVWALQRWVKLPIAEIVEQFETSRSWFDLVAASWDGDMLLLIQFEDNWLLQVDMDSKLIANIHKRFL</sequence>
<evidence type="ECO:0000259" key="1">
    <source>
        <dbReference type="Pfam" id="PF08268"/>
    </source>
</evidence>
<organism evidence="2 3">
    <name type="scientific">Triticum urartu</name>
    <name type="common">Red wild einkorn</name>
    <name type="synonym">Crithodium urartu</name>
    <dbReference type="NCBI Taxonomy" id="4572"/>
    <lineage>
        <taxon>Eukaryota</taxon>
        <taxon>Viridiplantae</taxon>
        <taxon>Streptophyta</taxon>
        <taxon>Embryophyta</taxon>
        <taxon>Tracheophyta</taxon>
        <taxon>Spermatophyta</taxon>
        <taxon>Magnoliopsida</taxon>
        <taxon>Liliopsida</taxon>
        <taxon>Poales</taxon>
        <taxon>Poaceae</taxon>
        <taxon>BOP clade</taxon>
        <taxon>Pooideae</taxon>
        <taxon>Triticodae</taxon>
        <taxon>Triticeae</taxon>
        <taxon>Triticinae</taxon>
        <taxon>Triticum</taxon>
    </lineage>
</organism>
<dbReference type="Gramene" id="TuG1812G0300004996.01.T01">
    <property type="protein sequence ID" value="TuG1812G0300004996.01.T01"/>
    <property type="gene ID" value="TuG1812G0300004996.01"/>
</dbReference>
<feature type="domain" description="F-box associated beta-propeller type 3" evidence="1">
    <location>
        <begin position="8"/>
        <end position="133"/>
    </location>
</feature>
<evidence type="ECO:0000313" key="3">
    <source>
        <dbReference type="Proteomes" id="UP000015106"/>
    </source>
</evidence>
<proteinExistence type="predicted"/>
<dbReference type="Proteomes" id="UP000015106">
    <property type="component" value="Chromosome 3"/>
</dbReference>
<keyword evidence="3" id="KW-1185">Reference proteome</keyword>
<dbReference type="InterPro" id="IPR013187">
    <property type="entry name" value="F-box-assoc_dom_typ3"/>
</dbReference>